<dbReference type="Pfam" id="PF20806">
    <property type="entry name" value="Integrin_A_Ig_3"/>
    <property type="match status" value="1"/>
</dbReference>
<evidence type="ECO:0000256" key="7">
    <source>
        <dbReference type="ARBA" id="ARBA00023136"/>
    </source>
</evidence>
<dbReference type="SUPFAM" id="SSF69318">
    <property type="entry name" value="Integrin alpha N-terminal domain"/>
    <property type="match status" value="1"/>
</dbReference>
<dbReference type="GO" id="GO:0007229">
    <property type="term" value="P:integrin-mediated signaling pathway"/>
    <property type="evidence" value="ECO:0007669"/>
    <property type="project" value="UniProtKB-KW"/>
</dbReference>
<keyword evidence="5 11" id="KW-0130">Cell adhesion</keyword>
<dbReference type="GO" id="GO:0007157">
    <property type="term" value="P:heterophilic cell-cell adhesion via plasma membrane cell adhesion molecules"/>
    <property type="evidence" value="ECO:0007669"/>
    <property type="project" value="UniProtKB-ARBA"/>
</dbReference>
<evidence type="ECO:0000256" key="12">
    <source>
        <dbReference type="SAM" id="MobiDB-lite"/>
    </source>
</evidence>
<evidence type="ECO:0000313" key="16">
    <source>
        <dbReference type="Proteomes" id="UP000747542"/>
    </source>
</evidence>
<feature type="repeat" description="FG-GAP" evidence="10">
    <location>
        <begin position="336"/>
        <end position="398"/>
    </location>
</feature>
<evidence type="ECO:0000256" key="1">
    <source>
        <dbReference type="ARBA" id="ARBA00004479"/>
    </source>
</evidence>
<organism evidence="15 16">
    <name type="scientific">Homarus americanus</name>
    <name type="common">American lobster</name>
    <dbReference type="NCBI Taxonomy" id="6706"/>
    <lineage>
        <taxon>Eukaryota</taxon>
        <taxon>Metazoa</taxon>
        <taxon>Ecdysozoa</taxon>
        <taxon>Arthropoda</taxon>
        <taxon>Crustacea</taxon>
        <taxon>Multicrustacea</taxon>
        <taxon>Malacostraca</taxon>
        <taxon>Eumalacostraca</taxon>
        <taxon>Eucarida</taxon>
        <taxon>Decapoda</taxon>
        <taxon>Pleocyemata</taxon>
        <taxon>Astacidea</taxon>
        <taxon>Nephropoidea</taxon>
        <taxon>Nephropidae</taxon>
        <taxon>Homarus</taxon>
    </lineage>
</organism>
<dbReference type="Gene3D" id="2.60.40.1460">
    <property type="entry name" value="Integrin domains. Chain A, domain 2"/>
    <property type="match status" value="1"/>
</dbReference>
<keyword evidence="9" id="KW-0325">Glycoprotein</keyword>
<evidence type="ECO:0000256" key="5">
    <source>
        <dbReference type="ARBA" id="ARBA00022889"/>
    </source>
</evidence>
<dbReference type="PROSITE" id="PS51470">
    <property type="entry name" value="FG_GAP"/>
    <property type="match status" value="4"/>
</dbReference>
<feature type="repeat" description="FG-GAP" evidence="10">
    <location>
        <begin position="117"/>
        <end position="172"/>
    </location>
</feature>
<keyword evidence="3" id="KW-0732">Signal</keyword>
<dbReference type="GO" id="GO:0005178">
    <property type="term" value="F:integrin binding"/>
    <property type="evidence" value="ECO:0007669"/>
    <property type="project" value="TreeGrafter"/>
</dbReference>
<keyword evidence="4" id="KW-0677">Repeat</keyword>
<comment type="caution">
    <text evidence="15">The sequence shown here is derived from an EMBL/GenBank/DDBJ whole genome shotgun (WGS) entry which is preliminary data.</text>
</comment>
<dbReference type="SMART" id="SM00191">
    <property type="entry name" value="Int_alpha"/>
    <property type="match status" value="4"/>
</dbReference>
<dbReference type="InterPro" id="IPR013517">
    <property type="entry name" value="FG-GAP"/>
</dbReference>
<evidence type="ECO:0000313" key="15">
    <source>
        <dbReference type="EMBL" id="KAG7157905.1"/>
    </source>
</evidence>
<dbReference type="PRINTS" id="PR01185">
    <property type="entry name" value="INTEGRINA"/>
</dbReference>
<dbReference type="Gene3D" id="2.60.40.1530">
    <property type="entry name" value="ntegrin, alpha v. Chain A, domain 4"/>
    <property type="match status" value="1"/>
</dbReference>
<dbReference type="GO" id="GO:0007160">
    <property type="term" value="P:cell-matrix adhesion"/>
    <property type="evidence" value="ECO:0007669"/>
    <property type="project" value="TreeGrafter"/>
</dbReference>
<dbReference type="GO" id="GO:0008305">
    <property type="term" value="C:integrin complex"/>
    <property type="evidence" value="ECO:0007669"/>
    <property type="project" value="InterPro"/>
</dbReference>
<dbReference type="InterPro" id="IPR013519">
    <property type="entry name" value="Int_alpha_beta-p"/>
</dbReference>
<keyword evidence="7 11" id="KW-0472">Membrane</keyword>
<evidence type="ECO:0000256" key="6">
    <source>
        <dbReference type="ARBA" id="ARBA00023037"/>
    </source>
</evidence>
<feature type="compositionally biased region" description="Polar residues" evidence="12">
    <location>
        <begin position="1066"/>
        <end position="1083"/>
    </location>
</feature>
<keyword evidence="6 11" id="KW-0401">Integrin</keyword>
<dbReference type="AlphaFoldDB" id="A0A8J5JHY0"/>
<evidence type="ECO:0000256" key="2">
    <source>
        <dbReference type="ARBA" id="ARBA00008054"/>
    </source>
</evidence>
<dbReference type="GO" id="GO:0048513">
    <property type="term" value="P:animal organ development"/>
    <property type="evidence" value="ECO:0007669"/>
    <property type="project" value="UniProtKB-ARBA"/>
</dbReference>
<dbReference type="EMBL" id="JAHLQT010036095">
    <property type="protein sequence ID" value="KAG7157905.1"/>
    <property type="molecule type" value="Genomic_DNA"/>
</dbReference>
<keyword evidence="8 11" id="KW-0675">Receptor</keyword>
<dbReference type="InterPro" id="IPR028994">
    <property type="entry name" value="Integrin_alpha_N"/>
</dbReference>
<dbReference type="GO" id="GO:0033627">
    <property type="term" value="P:cell adhesion mediated by integrin"/>
    <property type="evidence" value="ECO:0007669"/>
    <property type="project" value="TreeGrafter"/>
</dbReference>
<evidence type="ECO:0000256" key="3">
    <source>
        <dbReference type="ARBA" id="ARBA00022729"/>
    </source>
</evidence>
<proteinExistence type="inferred from homology"/>
<feature type="region of interest" description="Disordered" evidence="12">
    <location>
        <begin position="1021"/>
        <end position="1083"/>
    </location>
</feature>
<evidence type="ECO:0000256" key="10">
    <source>
        <dbReference type="PROSITE-ProRule" id="PRU00803"/>
    </source>
</evidence>
<sequence>MSCKMVRTRRQTGWVVVVSLLVQVVVLNTLLVDGYNLDEKSPLQLRPTDQTDISFGFSLAHHFNVSQRGLLVGAPRANDTTTAPISATRPGALYSCNLDRERTKCEQLEVLVDEKYNPFVFNELKDFGGLGFSLATDGDKSIVVCAPRWHVLDKVRGGKVLDKPFGICFAGKAPDYNFTAFSPSSLSSAVKAEYSNNGSCQCGMSVAHVRGRNSVAIGSPGCWGWQGDTWEAGLDNLDKVSLMRRVGELPLSDFDLTYDRWSTGYNTVTNLYLGYSVASITYNEEPAIVSSMPRTSSVAEIKVKERDSVVGPIVYILEQDSVNKNKLTVLDKIKPSLDASFDQDKRFAFFGYSLATVDVNSDGLEDLVVGAPFYHNSTAYHDQGAIFVYMQRSFSLSGDVSQQQSSEMVKERDAPRRVGPENYGRFGSCVASVGDIDKDGFNDVAVGAPFLYEGGAVFIYMGSADGLEDIASQVIRASSLSKNLGIPLKEFGSAIGQHIPNESGQGYDVAVGAHTTDTVLVFRSKDVIKLTWQLTFSGSMDLTKDNCDYHHDRQTTSHPCVVATTCFIFTTNSASIITSDLEVDFQLTGDKTRLFFDSGSSELKFKVHLKKDTQKCHNSNIMARSKIQDAVKPFSILGEISMDDFITNQVMLDPHIPLKREEQLNIMVFCVNGSASQCQSQIFLTYTIVGNYTLSSTDPIEIAFVVENRGEAAYNTRLFGGGISCADSGDKRGVKCDFDQIFVRNSKIEFSLYLIPVQSFFSSLDTSHDDFFNVTASVTTISVLSNPDDAVKTFKIPITVSGSLDLTRQGSQPALVYYNSSSYFKRPMEARAVEELGPEIIHKYKIFNGNKFSVYRTQVVLVWPLLVDDKYLLYPTEYPGFSDVSQKCEYTGGMVNPFNLTGAESATPDVTMFTPATNMTPLIISDGNVPKSITSGKSTQYMMFICTFGELPEKEEVVISLKFRFVQRTIEENVSSWVQLQVLKMPLDAAPPPAYVSTVHTDVSYKLDSPEWCGFFKRNRVNTDQTTNGGGGEPEDDQTENEREEEDEDEDEDPATPHTPMYRETVNASEDFQFSRPSSMAAN</sequence>
<feature type="domain" description="Integrin alpha first immunoglubulin-like" evidence="13">
    <location>
        <begin position="525"/>
        <end position="642"/>
    </location>
</feature>
<keyword evidence="11" id="KW-1133">Transmembrane helix</keyword>
<dbReference type="PANTHER" id="PTHR23220">
    <property type="entry name" value="INTEGRIN ALPHA"/>
    <property type="match status" value="1"/>
</dbReference>
<dbReference type="SUPFAM" id="SSF69179">
    <property type="entry name" value="Integrin domains"/>
    <property type="match status" value="3"/>
</dbReference>
<feature type="repeat" description="FG-GAP" evidence="10">
    <location>
        <begin position="412"/>
        <end position="469"/>
    </location>
</feature>
<evidence type="ECO:0000256" key="4">
    <source>
        <dbReference type="ARBA" id="ARBA00022737"/>
    </source>
</evidence>
<evidence type="ECO:0000256" key="8">
    <source>
        <dbReference type="ARBA" id="ARBA00023170"/>
    </source>
</evidence>
<keyword evidence="16" id="KW-1185">Reference proteome</keyword>
<evidence type="ECO:0000259" key="13">
    <source>
        <dbReference type="Pfam" id="PF08441"/>
    </source>
</evidence>
<dbReference type="InterPro" id="IPR048286">
    <property type="entry name" value="Integrin_alpha_Ig-like_3"/>
</dbReference>
<reference evidence="15" key="1">
    <citation type="journal article" date="2021" name="Sci. Adv.">
        <title>The American lobster genome reveals insights on longevity, neural, and immune adaptations.</title>
        <authorList>
            <person name="Polinski J.M."/>
            <person name="Zimin A.V."/>
            <person name="Clark K.F."/>
            <person name="Kohn A.B."/>
            <person name="Sadowski N."/>
            <person name="Timp W."/>
            <person name="Ptitsyn A."/>
            <person name="Khanna P."/>
            <person name="Romanova D.Y."/>
            <person name="Williams P."/>
            <person name="Greenwood S.J."/>
            <person name="Moroz L.L."/>
            <person name="Walt D.R."/>
            <person name="Bodnar A.G."/>
        </authorList>
    </citation>
    <scope>NUCLEOTIDE SEQUENCE</scope>
    <source>
        <strain evidence="15">GMGI-L3</strain>
    </source>
</reference>
<gene>
    <name evidence="15" type="primary">if-L1</name>
    <name evidence="15" type="ORF">Hamer_G019768</name>
</gene>
<dbReference type="Pfam" id="PF08441">
    <property type="entry name" value="Integrin_A_Ig_1"/>
    <property type="match status" value="1"/>
</dbReference>
<feature type="transmembrane region" description="Helical" evidence="11">
    <location>
        <begin position="12"/>
        <end position="32"/>
    </location>
</feature>
<feature type="compositionally biased region" description="Acidic residues" evidence="12">
    <location>
        <begin position="1033"/>
        <end position="1054"/>
    </location>
</feature>
<protein>
    <submittedName>
        <fullName evidence="15">Integrin alpha-PS2-like 1</fullName>
    </submittedName>
</protein>
<dbReference type="InterPro" id="IPR000413">
    <property type="entry name" value="Integrin_alpha"/>
</dbReference>
<evidence type="ECO:0000256" key="9">
    <source>
        <dbReference type="ARBA" id="ARBA00023180"/>
    </source>
</evidence>
<feature type="domain" description="Integrin alpha third immunoglobulin-like" evidence="14">
    <location>
        <begin position="812"/>
        <end position="981"/>
    </location>
</feature>
<accession>A0A8J5JHY0</accession>
<dbReference type="InterPro" id="IPR013649">
    <property type="entry name" value="Integrin_alpha_Ig-like_1"/>
</dbReference>
<dbReference type="PANTHER" id="PTHR23220:SF133">
    <property type="entry name" value="INTEGRIN ALPHA-PS2"/>
    <property type="match status" value="1"/>
</dbReference>
<keyword evidence="11" id="KW-0812">Transmembrane</keyword>
<feature type="repeat" description="FG-GAP" evidence="10">
    <location>
        <begin position="41"/>
        <end position="105"/>
    </location>
</feature>
<dbReference type="GO" id="GO:0009897">
    <property type="term" value="C:external side of plasma membrane"/>
    <property type="evidence" value="ECO:0007669"/>
    <property type="project" value="TreeGrafter"/>
</dbReference>
<dbReference type="Pfam" id="PF01839">
    <property type="entry name" value="FG-GAP"/>
    <property type="match status" value="2"/>
</dbReference>
<evidence type="ECO:0000259" key="14">
    <source>
        <dbReference type="Pfam" id="PF20806"/>
    </source>
</evidence>
<dbReference type="Gene3D" id="2.130.10.130">
    <property type="entry name" value="Integrin alpha, N-terminal"/>
    <property type="match status" value="1"/>
</dbReference>
<dbReference type="InterPro" id="IPR032695">
    <property type="entry name" value="Integrin_dom_sf"/>
</dbReference>
<dbReference type="Proteomes" id="UP000747542">
    <property type="component" value="Unassembled WGS sequence"/>
</dbReference>
<comment type="subcellular location">
    <subcellularLocation>
        <location evidence="1 11">Membrane</location>
        <topology evidence="1 11">Single-pass type I membrane protein</topology>
    </subcellularLocation>
</comment>
<name>A0A8J5JHY0_HOMAM</name>
<evidence type="ECO:0000256" key="11">
    <source>
        <dbReference type="RuleBase" id="RU003762"/>
    </source>
</evidence>
<comment type="similarity">
    <text evidence="2 11">Belongs to the integrin alpha chain family.</text>
</comment>